<dbReference type="SFLD" id="SFLDG01061">
    <property type="entry name" value="methylthiotransferase"/>
    <property type="match status" value="1"/>
</dbReference>
<dbReference type="InterPro" id="IPR002792">
    <property type="entry name" value="TRAM_dom"/>
</dbReference>
<keyword evidence="4" id="KW-0004">4Fe-4S</keyword>
<evidence type="ECO:0000256" key="10">
    <source>
        <dbReference type="ARBA" id="ARBA00031213"/>
    </source>
</evidence>
<evidence type="ECO:0000256" key="7">
    <source>
        <dbReference type="ARBA" id="ARBA00022723"/>
    </source>
</evidence>
<dbReference type="SFLD" id="SFLDS00029">
    <property type="entry name" value="Radical_SAM"/>
    <property type="match status" value="1"/>
</dbReference>
<dbReference type="Pfam" id="PF00919">
    <property type="entry name" value="UPF0004"/>
    <property type="match status" value="1"/>
</dbReference>
<dbReference type="SMART" id="SM00729">
    <property type="entry name" value="Elp3"/>
    <property type="match status" value="1"/>
</dbReference>
<keyword evidence="7" id="KW-0479">Metal-binding</keyword>
<dbReference type="CDD" id="cd01335">
    <property type="entry name" value="Radical_SAM"/>
    <property type="match status" value="1"/>
</dbReference>
<gene>
    <name evidence="15" type="primary">mtaB</name>
    <name evidence="15" type="ORF">KVH43_12765</name>
</gene>
<evidence type="ECO:0000313" key="15">
    <source>
        <dbReference type="EMBL" id="QXM06199.1"/>
    </source>
</evidence>
<dbReference type="PROSITE" id="PS50926">
    <property type="entry name" value="TRAM"/>
    <property type="match status" value="1"/>
</dbReference>
<keyword evidence="5" id="KW-0808">Transferase</keyword>
<evidence type="ECO:0000256" key="6">
    <source>
        <dbReference type="ARBA" id="ARBA00022691"/>
    </source>
</evidence>
<evidence type="ECO:0000256" key="4">
    <source>
        <dbReference type="ARBA" id="ARBA00022485"/>
    </source>
</evidence>
<keyword evidence="8" id="KW-0408">Iron</keyword>
<dbReference type="InterPro" id="IPR006467">
    <property type="entry name" value="MiaB-like_bact"/>
</dbReference>
<proteinExistence type="predicted"/>
<evidence type="ECO:0000256" key="11">
    <source>
        <dbReference type="ARBA" id="ARBA00051661"/>
    </source>
</evidence>
<feature type="domain" description="MTTase N-terminal" evidence="13">
    <location>
        <begin position="26"/>
        <end position="138"/>
    </location>
</feature>
<sequence length="459" mass="52428">MENKNREKVDLSLDAETFYKKYGRKKIISFITLGCKVNQYETEAMGEIFEKSGYRIVDSEDHADVYVINTCTVTNLGDRKSRQFIRRAKRKNPKAIIAVVGCYSQTAPEEVSAIEGVNVILGTNDRKKIVEYVENAQVENEKINAVGNIMKIKEFEEMTIGEIKGKTRAYLKIQEGCNQYCTYCIIPYARGPIRSRKPEDIIKEVQRLAKNNFKEIVLTGIHVASYGKDLKNTSLLDVILKVHEVEGIERIRLSSIEPTIMTEEFVSTLATLQKVCPHFHLSLQSGCDETLKRMNRKYTTSEYKLIVERIKKYMPDVSITTDIMVGFPGETEEEFEKTMQFVKEIGFSQIHVFKYSKRKGTPAAGFKNQVPSQIKSMRSERLIALAEEGLNNYHKKFIGTKRTVLFETASNEMKGYYEGLTDNYIRVFCKSKENLEGKILQVVLEKISGEGVIGKIVNQ</sequence>
<evidence type="ECO:0000259" key="14">
    <source>
        <dbReference type="PROSITE" id="PS51918"/>
    </source>
</evidence>
<evidence type="ECO:0000259" key="13">
    <source>
        <dbReference type="PROSITE" id="PS51449"/>
    </source>
</evidence>
<dbReference type="InterPro" id="IPR034557">
    <property type="entry name" value="ThrcA_tRNA_MEthiotransferase"/>
</dbReference>
<dbReference type="EMBL" id="CP078093">
    <property type="protein sequence ID" value="QXM06199.1"/>
    <property type="molecule type" value="Genomic_DNA"/>
</dbReference>
<dbReference type="NCBIfam" id="TIGR01579">
    <property type="entry name" value="MiaB-like-C"/>
    <property type="match status" value="1"/>
</dbReference>
<dbReference type="InterPro" id="IPR007197">
    <property type="entry name" value="rSAM"/>
</dbReference>
<dbReference type="InterPro" id="IPR013848">
    <property type="entry name" value="Methylthiotransferase_N"/>
</dbReference>
<dbReference type="PROSITE" id="PS51918">
    <property type="entry name" value="RADICAL_SAM"/>
    <property type="match status" value="1"/>
</dbReference>
<comment type="catalytic activity">
    <reaction evidence="11">
        <text>N(6)-L-threonylcarbamoyladenosine(37) in tRNA + (sulfur carrier)-SH + AH2 + 2 S-adenosyl-L-methionine = 2-methylsulfanyl-N(6)-L-threonylcarbamoyladenosine(37) in tRNA + (sulfur carrier)-H + 5'-deoxyadenosine + L-methionine + A + S-adenosyl-L-homocysteine + 2 H(+)</text>
        <dbReference type="Rhea" id="RHEA:37075"/>
        <dbReference type="Rhea" id="RHEA-COMP:10163"/>
        <dbReference type="Rhea" id="RHEA-COMP:11092"/>
        <dbReference type="Rhea" id="RHEA-COMP:14737"/>
        <dbReference type="Rhea" id="RHEA-COMP:14739"/>
        <dbReference type="ChEBI" id="CHEBI:13193"/>
        <dbReference type="ChEBI" id="CHEBI:15378"/>
        <dbReference type="ChEBI" id="CHEBI:17319"/>
        <dbReference type="ChEBI" id="CHEBI:17499"/>
        <dbReference type="ChEBI" id="CHEBI:29917"/>
        <dbReference type="ChEBI" id="CHEBI:57844"/>
        <dbReference type="ChEBI" id="CHEBI:57856"/>
        <dbReference type="ChEBI" id="CHEBI:59789"/>
        <dbReference type="ChEBI" id="CHEBI:64428"/>
        <dbReference type="ChEBI" id="CHEBI:74418"/>
        <dbReference type="ChEBI" id="CHEBI:74420"/>
        <dbReference type="EC" id="2.8.4.5"/>
    </reaction>
</comment>
<name>A0ABX8RAW2_9CLOT</name>
<evidence type="ECO:0000256" key="1">
    <source>
        <dbReference type="ARBA" id="ARBA00001966"/>
    </source>
</evidence>
<dbReference type="PANTHER" id="PTHR11918">
    <property type="entry name" value="RADICAL SAM PROTEINS"/>
    <property type="match status" value="1"/>
</dbReference>
<feature type="domain" description="TRAM" evidence="12">
    <location>
        <begin position="395"/>
        <end position="458"/>
    </location>
</feature>
<comment type="cofactor">
    <cofactor evidence="1">
        <name>[4Fe-4S] cluster</name>
        <dbReference type="ChEBI" id="CHEBI:49883"/>
    </cofactor>
</comment>
<dbReference type="InterPro" id="IPR020612">
    <property type="entry name" value="Methylthiotransferase_CS"/>
</dbReference>
<comment type="function">
    <text evidence="2">Catalyzes the methylthiolation of N6-threonylcarbamoyladenosine (t(6)A), leading to the formation of 2-methylthio-N6-threonylcarbamoyladenosine (ms(2)t(6)A) at position 37 in tRNAs that read codons beginning with adenine.</text>
</comment>
<dbReference type="Pfam" id="PF04055">
    <property type="entry name" value="Radical_SAM"/>
    <property type="match status" value="1"/>
</dbReference>
<dbReference type="SFLD" id="SFLDG01082">
    <property type="entry name" value="B12-binding_domain_containing"/>
    <property type="match status" value="1"/>
</dbReference>
<keyword evidence="9" id="KW-0411">Iron-sulfur</keyword>
<protein>
    <recommendedName>
        <fullName evidence="3">tRNA (N(6)-L-threonylcarbamoyladenosine(37)-C(2))-methylthiotransferase</fullName>
        <ecNumber evidence="3">2.8.4.5</ecNumber>
    </recommendedName>
    <alternativeName>
        <fullName evidence="10">tRNA-t(6)A37 methylthiotransferase</fullName>
    </alternativeName>
</protein>
<dbReference type="InterPro" id="IPR006638">
    <property type="entry name" value="Elp3/MiaA/NifB-like_rSAM"/>
</dbReference>
<accession>A0ABX8RAW2</accession>
<keyword evidence="16" id="KW-1185">Reference proteome</keyword>
<feature type="domain" description="Radical SAM core" evidence="14">
    <location>
        <begin position="163"/>
        <end position="392"/>
    </location>
</feature>
<dbReference type="EC" id="2.8.4.5" evidence="3"/>
<evidence type="ECO:0000313" key="16">
    <source>
        <dbReference type="Proteomes" id="UP000886818"/>
    </source>
</evidence>
<dbReference type="PANTHER" id="PTHR11918:SF45">
    <property type="entry name" value="THREONYLCARBAMOYLADENOSINE TRNA METHYLTHIOTRANSFERASE"/>
    <property type="match status" value="1"/>
</dbReference>
<dbReference type="InterPro" id="IPR005839">
    <property type="entry name" value="Methylthiotransferase"/>
</dbReference>
<evidence type="ECO:0000256" key="5">
    <source>
        <dbReference type="ARBA" id="ARBA00022679"/>
    </source>
</evidence>
<evidence type="ECO:0000259" key="12">
    <source>
        <dbReference type="PROSITE" id="PS50926"/>
    </source>
</evidence>
<dbReference type="SFLD" id="SFLDF00295">
    <property type="entry name" value="threonylcarbamoyladenosine_tRN"/>
    <property type="match status" value="1"/>
</dbReference>
<evidence type="ECO:0000256" key="9">
    <source>
        <dbReference type="ARBA" id="ARBA00023014"/>
    </source>
</evidence>
<organism evidence="15 16">
    <name type="scientific">Crassaminicella indica</name>
    <dbReference type="NCBI Taxonomy" id="2855394"/>
    <lineage>
        <taxon>Bacteria</taxon>
        <taxon>Bacillati</taxon>
        <taxon>Bacillota</taxon>
        <taxon>Clostridia</taxon>
        <taxon>Eubacteriales</taxon>
        <taxon>Clostridiaceae</taxon>
        <taxon>Crassaminicella</taxon>
    </lineage>
</organism>
<evidence type="ECO:0000256" key="2">
    <source>
        <dbReference type="ARBA" id="ARBA00002399"/>
    </source>
</evidence>
<dbReference type="NCBIfam" id="TIGR00089">
    <property type="entry name" value="MiaB/RimO family radical SAM methylthiotransferase"/>
    <property type="match status" value="1"/>
</dbReference>
<keyword evidence="6" id="KW-0949">S-adenosyl-L-methionine</keyword>
<dbReference type="Proteomes" id="UP000886818">
    <property type="component" value="Chromosome"/>
</dbReference>
<evidence type="ECO:0000256" key="3">
    <source>
        <dbReference type="ARBA" id="ARBA00013273"/>
    </source>
</evidence>
<dbReference type="PROSITE" id="PS01278">
    <property type="entry name" value="MTTASE_RADICAL"/>
    <property type="match status" value="1"/>
</dbReference>
<evidence type="ECO:0000256" key="8">
    <source>
        <dbReference type="ARBA" id="ARBA00023004"/>
    </source>
</evidence>
<reference evidence="15" key="1">
    <citation type="submission" date="2021-07" db="EMBL/GenBank/DDBJ databases">
        <title>Complete genome sequence of Crassaminicella sp. 143-21, isolated from a deep-sea hydrothermal vent.</title>
        <authorList>
            <person name="Li X."/>
        </authorList>
    </citation>
    <scope>NUCLEOTIDE SEQUENCE</scope>
    <source>
        <strain evidence="15">143-21</strain>
    </source>
</reference>
<dbReference type="RefSeq" id="WP_218282895.1">
    <property type="nucleotide sequence ID" value="NZ_CP078093.1"/>
</dbReference>
<dbReference type="PROSITE" id="PS51449">
    <property type="entry name" value="MTTASE_N"/>
    <property type="match status" value="1"/>
</dbReference>